<gene>
    <name evidence="1" type="ORF">GCM10011383_35140</name>
</gene>
<evidence type="ECO:0008006" key="3">
    <source>
        <dbReference type="Google" id="ProtNLM"/>
    </source>
</evidence>
<protein>
    <recommendedName>
        <fullName evidence="3">Nucleotide-diphospho-sugar transferase domain-containing protein</fullName>
    </recommendedName>
</protein>
<organism evidence="1 2">
    <name type="scientific">Hymenobacter cavernae</name>
    <dbReference type="NCBI Taxonomy" id="2044852"/>
    <lineage>
        <taxon>Bacteria</taxon>
        <taxon>Pseudomonadati</taxon>
        <taxon>Bacteroidota</taxon>
        <taxon>Cytophagia</taxon>
        <taxon>Cytophagales</taxon>
        <taxon>Hymenobacteraceae</taxon>
        <taxon>Hymenobacter</taxon>
    </lineage>
</organism>
<accession>A0ABQ1ULT5</accession>
<evidence type="ECO:0000313" key="1">
    <source>
        <dbReference type="EMBL" id="GGF20469.1"/>
    </source>
</evidence>
<name>A0ABQ1ULT5_9BACT</name>
<dbReference type="InterPro" id="IPR046733">
    <property type="entry name" value="DUF6625"/>
</dbReference>
<sequence>MVSDTINKRAMDVTKRLAVIIVYFGRFPKYMPYFLQSASYNPGVDFWIFTDAFYGDYKQYDNIKFIDMSLLAFNKLASEKTQFTVAVKNSYKLCDFKPMYGFILADYIRSYSHWAHCDVDMVFGNIDRYLTENSLYNYDVVSSHGRYISGAFTMYKNVEDINKAFMLSKDYKKVLADEKYLSFDEASTVIRKLWDGHDIFEFESEIESMSHVVKKPGNNINACFGEFIEERIKDKIYWREGRLLDGGKEIYIFHYLIYKGKISFNIPPFKSYAQYSFNSNGFFTDKLGSYTYIWLNSIYSNLSDKVKSKVKRKIKILTA</sequence>
<proteinExistence type="predicted"/>
<keyword evidence="2" id="KW-1185">Reference proteome</keyword>
<reference evidence="2" key="1">
    <citation type="journal article" date="2019" name="Int. J. Syst. Evol. Microbiol.">
        <title>The Global Catalogue of Microorganisms (GCM) 10K type strain sequencing project: providing services to taxonomists for standard genome sequencing and annotation.</title>
        <authorList>
            <consortium name="The Broad Institute Genomics Platform"/>
            <consortium name="The Broad Institute Genome Sequencing Center for Infectious Disease"/>
            <person name="Wu L."/>
            <person name="Ma J."/>
        </authorList>
    </citation>
    <scope>NUCLEOTIDE SEQUENCE [LARGE SCALE GENOMIC DNA]</scope>
    <source>
        <strain evidence="2">CGMCC 1.15197</strain>
    </source>
</reference>
<dbReference type="Pfam" id="PF20330">
    <property type="entry name" value="DUF6625"/>
    <property type="match status" value="1"/>
</dbReference>
<comment type="caution">
    <text evidence="1">The sequence shown here is derived from an EMBL/GenBank/DDBJ whole genome shotgun (WGS) entry which is preliminary data.</text>
</comment>
<evidence type="ECO:0000313" key="2">
    <source>
        <dbReference type="Proteomes" id="UP000632273"/>
    </source>
</evidence>
<dbReference type="EMBL" id="BMHT01000006">
    <property type="protein sequence ID" value="GGF20469.1"/>
    <property type="molecule type" value="Genomic_DNA"/>
</dbReference>
<dbReference type="Proteomes" id="UP000632273">
    <property type="component" value="Unassembled WGS sequence"/>
</dbReference>